<protein>
    <submittedName>
        <fullName evidence="3">Flavin reductase family protein</fullName>
    </submittedName>
</protein>
<sequence length="163" mass="17580">MTQTPLAREEFTAVFRQHPAGVAVVTLLDGDRPVGFTATSVISVSAEPPIFAFSINNTSSSWPALERAERVTANLLADDQRAVSTTFATSGIDRFAEAEWEQLPSGDAVLTGVAGRISGRVLQRVPAGSSHLVLVEADAAEVGGREPLVYRNRVYHQLLEYEI</sequence>
<dbReference type="InterPro" id="IPR012349">
    <property type="entry name" value="Split_barrel_FMN-bd"/>
</dbReference>
<dbReference type="InterPro" id="IPR050268">
    <property type="entry name" value="NADH-dep_flavin_reductase"/>
</dbReference>
<dbReference type="GO" id="GO:0006208">
    <property type="term" value="P:pyrimidine nucleobase catabolic process"/>
    <property type="evidence" value="ECO:0007669"/>
    <property type="project" value="TreeGrafter"/>
</dbReference>
<dbReference type="Pfam" id="PF01613">
    <property type="entry name" value="Flavin_Reduct"/>
    <property type="match status" value="1"/>
</dbReference>
<organism evidence="3 4">
    <name type="scientific">Candidatus Brachybacterium merdavium</name>
    <dbReference type="NCBI Taxonomy" id="2838513"/>
    <lineage>
        <taxon>Bacteria</taxon>
        <taxon>Bacillati</taxon>
        <taxon>Actinomycetota</taxon>
        <taxon>Actinomycetes</taxon>
        <taxon>Micrococcales</taxon>
        <taxon>Dermabacteraceae</taxon>
        <taxon>Brachybacterium</taxon>
    </lineage>
</organism>
<accession>A0A9D2LDK1</accession>
<evidence type="ECO:0000313" key="4">
    <source>
        <dbReference type="Proteomes" id="UP000823823"/>
    </source>
</evidence>
<evidence type="ECO:0000256" key="1">
    <source>
        <dbReference type="ARBA" id="ARBA00023002"/>
    </source>
</evidence>
<proteinExistence type="predicted"/>
<dbReference type="GO" id="GO:0010181">
    <property type="term" value="F:FMN binding"/>
    <property type="evidence" value="ECO:0007669"/>
    <property type="project" value="InterPro"/>
</dbReference>
<dbReference type="GO" id="GO:0042602">
    <property type="term" value="F:riboflavin reductase (NADPH) activity"/>
    <property type="evidence" value="ECO:0007669"/>
    <property type="project" value="TreeGrafter"/>
</dbReference>
<dbReference type="PANTHER" id="PTHR30466:SF1">
    <property type="entry name" value="FMN REDUCTASE (NADH) RUTF"/>
    <property type="match status" value="1"/>
</dbReference>
<dbReference type="SMART" id="SM00903">
    <property type="entry name" value="Flavin_Reduct"/>
    <property type="match status" value="1"/>
</dbReference>
<dbReference type="EMBL" id="DWZH01000062">
    <property type="protein sequence ID" value="HJB10533.1"/>
    <property type="molecule type" value="Genomic_DNA"/>
</dbReference>
<keyword evidence="1" id="KW-0560">Oxidoreductase</keyword>
<dbReference type="PANTHER" id="PTHR30466">
    <property type="entry name" value="FLAVIN REDUCTASE"/>
    <property type="match status" value="1"/>
</dbReference>
<dbReference type="InterPro" id="IPR002563">
    <property type="entry name" value="Flavin_Rdtase-like_dom"/>
</dbReference>
<dbReference type="Proteomes" id="UP000823823">
    <property type="component" value="Unassembled WGS sequence"/>
</dbReference>
<dbReference type="AlphaFoldDB" id="A0A9D2LDK1"/>
<dbReference type="SUPFAM" id="SSF50475">
    <property type="entry name" value="FMN-binding split barrel"/>
    <property type="match status" value="1"/>
</dbReference>
<evidence type="ECO:0000313" key="3">
    <source>
        <dbReference type="EMBL" id="HJB10533.1"/>
    </source>
</evidence>
<gene>
    <name evidence="3" type="ORF">H9786_08375</name>
</gene>
<evidence type="ECO:0000259" key="2">
    <source>
        <dbReference type="SMART" id="SM00903"/>
    </source>
</evidence>
<reference evidence="3" key="1">
    <citation type="journal article" date="2021" name="PeerJ">
        <title>Extensive microbial diversity within the chicken gut microbiome revealed by metagenomics and culture.</title>
        <authorList>
            <person name="Gilroy R."/>
            <person name="Ravi A."/>
            <person name="Getino M."/>
            <person name="Pursley I."/>
            <person name="Horton D.L."/>
            <person name="Alikhan N.F."/>
            <person name="Baker D."/>
            <person name="Gharbi K."/>
            <person name="Hall N."/>
            <person name="Watson M."/>
            <person name="Adriaenssens E.M."/>
            <person name="Foster-Nyarko E."/>
            <person name="Jarju S."/>
            <person name="Secka A."/>
            <person name="Antonio M."/>
            <person name="Oren A."/>
            <person name="Chaudhuri R.R."/>
            <person name="La Ragione R."/>
            <person name="Hildebrand F."/>
            <person name="Pallen M.J."/>
        </authorList>
    </citation>
    <scope>NUCLEOTIDE SEQUENCE</scope>
    <source>
        <strain evidence="3">ChiHjej13B12-24818</strain>
    </source>
</reference>
<name>A0A9D2LDK1_9MICO</name>
<dbReference type="Gene3D" id="2.30.110.10">
    <property type="entry name" value="Electron Transport, Fmn-binding Protein, Chain A"/>
    <property type="match status" value="1"/>
</dbReference>
<reference evidence="3" key="2">
    <citation type="submission" date="2021-04" db="EMBL/GenBank/DDBJ databases">
        <authorList>
            <person name="Gilroy R."/>
        </authorList>
    </citation>
    <scope>NUCLEOTIDE SEQUENCE</scope>
    <source>
        <strain evidence="3">ChiHjej13B12-24818</strain>
    </source>
</reference>
<feature type="domain" description="Flavin reductase like" evidence="2">
    <location>
        <begin position="15"/>
        <end position="157"/>
    </location>
</feature>
<comment type="caution">
    <text evidence="3">The sequence shown here is derived from an EMBL/GenBank/DDBJ whole genome shotgun (WGS) entry which is preliminary data.</text>
</comment>